<dbReference type="GO" id="GO:0009228">
    <property type="term" value="P:thiamine biosynthetic process"/>
    <property type="evidence" value="ECO:0007669"/>
    <property type="project" value="InterPro"/>
</dbReference>
<dbReference type="Pfam" id="PF08543">
    <property type="entry name" value="Phos_pyr_kin"/>
    <property type="match status" value="1"/>
</dbReference>
<dbReference type="GO" id="GO:0008972">
    <property type="term" value="F:phosphomethylpyrimidine kinase activity"/>
    <property type="evidence" value="ECO:0007669"/>
    <property type="project" value="InterPro"/>
</dbReference>
<dbReference type="NCBIfam" id="TIGR00097">
    <property type="entry name" value="HMP-P_kinase"/>
    <property type="match status" value="1"/>
</dbReference>
<keyword evidence="2" id="KW-0547">Nucleotide-binding</keyword>
<organism evidence="6">
    <name type="scientific">marine metagenome</name>
    <dbReference type="NCBI Taxonomy" id="408172"/>
    <lineage>
        <taxon>unclassified sequences</taxon>
        <taxon>metagenomes</taxon>
        <taxon>ecological metagenomes</taxon>
    </lineage>
</organism>
<gene>
    <name evidence="6" type="ORF">METZ01_LOCUS155538</name>
</gene>
<dbReference type="EMBL" id="UINC01026009">
    <property type="protein sequence ID" value="SVB02684.1"/>
    <property type="molecule type" value="Genomic_DNA"/>
</dbReference>
<keyword evidence="1" id="KW-0808">Transferase</keyword>
<keyword evidence="4" id="KW-0067">ATP-binding</keyword>
<dbReference type="CDD" id="cd01169">
    <property type="entry name" value="HMPP_kinase"/>
    <property type="match status" value="1"/>
</dbReference>
<dbReference type="GO" id="GO:0005829">
    <property type="term" value="C:cytosol"/>
    <property type="evidence" value="ECO:0007669"/>
    <property type="project" value="TreeGrafter"/>
</dbReference>
<dbReference type="Gene3D" id="3.40.1190.20">
    <property type="match status" value="1"/>
</dbReference>
<dbReference type="SUPFAM" id="SSF53613">
    <property type="entry name" value="Ribokinase-like"/>
    <property type="match status" value="1"/>
</dbReference>
<sequence length="254" mass="27208">MTIAGSDSGGGAGIQADIKTINAIGGFAMTAVTAVTSQNTKQVSSIHEIPYKMVIKQIELVEEDIGFDVVKTGMLVDPKVISFIASNLKQYPLIVDPVLISTSGDILISDEALSTIKNMLIPRAMIVTPNIPEASLLSGIKIINIDSQIKAGKRILKLGPEYVLVKGGHGESNNIVDALISENETKLFESKKIKTENTHGTGCTLASAISTYIGMGIPINQSVKKSINYVQWLLRSSPKFGKGNGPMHHKPPRE</sequence>
<dbReference type="InterPro" id="IPR029056">
    <property type="entry name" value="Ribokinase-like"/>
</dbReference>
<name>A0A382AMR9_9ZZZZ</name>
<proteinExistence type="predicted"/>
<protein>
    <recommendedName>
        <fullName evidence="5">Pyridoxamine kinase/Phosphomethylpyrimidine kinase domain-containing protein</fullName>
    </recommendedName>
</protein>
<accession>A0A382AMR9</accession>
<dbReference type="InterPro" id="IPR013749">
    <property type="entry name" value="PM/HMP-P_kinase-1"/>
</dbReference>
<feature type="domain" description="Pyridoxamine kinase/Phosphomethylpyrimidine kinase" evidence="5">
    <location>
        <begin position="7"/>
        <end position="248"/>
    </location>
</feature>
<keyword evidence="3" id="KW-0418">Kinase</keyword>
<evidence type="ECO:0000313" key="6">
    <source>
        <dbReference type="EMBL" id="SVB02684.1"/>
    </source>
</evidence>
<dbReference type="FunFam" id="3.40.1190.20:FF:000003">
    <property type="entry name" value="Phosphomethylpyrimidine kinase ThiD"/>
    <property type="match status" value="1"/>
</dbReference>
<dbReference type="AlphaFoldDB" id="A0A382AMR9"/>
<dbReference type="PANTHER" id="PTHR20858">
    <property type="entry name" value="PHOSPHOMETHYLPYRIMIDINE KINASE"/>
    <property type="match status" value="1"/>
</dbReference>
<evidence type="ECO:0000256" key="4">
    <source>
        <dbReference type="ARBA" id="ARBA00022840"/>
    </source>
</evidence>
<dbReference type="GO" id="GO:0005524">
    <property type="term" value="F:ATP binding"/>
    <property type="evidence" value="ECO:0007669"/>
    <property type="project" value="UniProtKB-KW"/>
</dbReference>
<dbReference type="InterPro" id="IPR004399">
    <property type="entry name" value="HMP/HMP-P_kinase_dom"/>
</dbReference>
<evidence type="ECO:0000256" key="3">
    <source>
        <dbReference type="ARBA" id="ARBA00022777"/>
    </source>
</evidence>
<dbReference type="GO" id="GO:0008902">
    <property type="term" value="F:hydroxymethylpyrimidine kinase activity"/>
    <property type="evidence" value="ECO:0007669"/>
    <property type="project" value="TreeGrafter"/>
</dbReference>
<dbReference type="PANTHER" id="PTHR20858:SF17">
    <property type="entry name" value="HYDROXYMETHYLPYRIMIDINE_PHOSPHOMETHYLPYRIMIDINE KINASE THI20-RELATED"/>
    <property type="match status" value="1"/>
</dbReference>
<evidence type="ECO:0000256" key="1">
    <source>
        <dbReference type="ARBA" id="ARBA00022679"/>
    </source>
</evidence>
<evidence type="ECO:0000256" key="2">
    <source>
        <dbReference type="ARBA" id="ARBA00022741"/>
    </source>
</evidence>
<evidence type="ECO:0000259" key="5">
    <source>
        <dbReference type="Pfam" id="PF08543"/>
    </source>
</evidence>
<reference evidence="6" key="1">
    <citation type="submission" date="2018-05" db="EMBL/GenBank/DDBJ databases">
        <authorList>
            <person name="Lanie J.A."/>
            <person name="Ng W.-L."/>
            <person name="Kazmierczak K.M."/>
            <person name="Andrzejewski T.M."/>
            <person name="Davidsen T.M."/>
            <person name="Wayne K.J."/>
            <person name="Tettelin H."/>
            <person name="Glass J.I."/>
            <person name="Rusch D."/>
            <person name="Podicherti R."/>
            <person name="Tsui H.-C.T."/>
            <person name="Winkler M.E."/>
        </authorList>
    </citation>
    <scope>NUCLEOTIDE SEQUENCE</scope>
</reference>